<dbReference type="PATRIC" id="fig|572479.3.peg.1323"/>
<evidence type="ECO:0000256" key="5">
    <source>
        <dbReference type="PIRSR" id="PIRSR000699-1"/>
    </source>
</evidence>
<dbReference type="PROSITE" id="PS51095">
    <property type="entry name" value="PTS_EIIA_TYPE_3"/>
    <property type="match status" value="1"/>
</dbReference>
<dbReference type="STRING" id="572479.Hprae_1307"/>
<keyword evidence="8" id="KW-0175">Coiled coil</keyword>
<gene>
    <name evidence="9" type="ordered locus">Hprae_1307</name>
</gene>
<dbReference type="EMBL" id="CP002175">
    <property type="protein sequence ID" value="ADO77443.1"/>
    <property type="molecule type" value="Genomic_DNA"/>
</dbReference>
<dbReference type="GO" id="GO:0016740">
    <property type="term" value="F:transferase activity"/>
    <property type="evidence" value="ECO:0007669"/>
    <property type="project" value="UniProtKB-KW"/>
</dbReference>
<keyword evidence="3" id="KW-0808">Transferase</keyword>
<dbReference type="eggNOG" id="COG1447">
    <property type="taxonomic scope" value="Bacteria"/>
</dbReference>
<organism evidence="9 10">
    <name type="scientific">Halanaerobium praevalens (strain ATCC 33744 / DSM 2228 / GSL)</name>
    <dbReference type="NCBI Taxonomy" id="572479"/>
    <lineage>
        <taxon>Bacteria</taxon>
        <taxon>Bacillati</taxon>
        <taxon>Bacillota</taxon>
        <taxon>Clostridia</taxon>
        <taxon>Halanaerobiales</taxon>
        <taxon>Halanaerobiaceae</taxon>
        <taxon>Halanaerobium</taxon>
    </lineage>
</organism>
<reference evidence="9 10" key="2">
    <citation type="journal article" date="2011" name="Stand. Genomic Sci.">
        <title>Complete genome sequence of the extremely halophilic Halanaerobium praevalens type strain (GSL).</title>
        <authorList>
            <person name="Ivanova N."/>
            <person name="Sikorski J."/>
            <person name="Chertkov O."/>
            <person name="Nolan M."/>
            <person name="Lucas S."/>
            <person name="Hammon N."/>
            <person name="Deshpande S."/>
            <person name="Cheng J.F."/>
            <person name="Tapia R."/>
            <person name="Han C."/>
            <person name="Goodwin L."/>
            <person name="Pitluck S."/>
            <person name="Huntemann M."/>
            <person name="Liolios K."/>
            <person name="Pagani I."/>
            <person name="Mavromatis K."/>
            <person name="Ovchinikova G."/>
            <person name="Pati A."/>
            <person name="Chen A."/>
            <person name="Palaniappan K."/>
            <person name="Land M."/>
            <person name="Hauser L."/>
            <person name="Brambilla E.M."/>
            <person name="Kannan K.P."/>
            <person name="Rohde M."/>
            <person name="Tindall B.J."/>
            <person name="Goker M."/>
            <person name="Detter J.C."/>
            <person name="Woyke T."/>
            <person name="Bristow J."/>
            <person name="Eisen J.A."/>
            <person name="Markowitz V."/>
            <person name="Hugenholtz P."/>
            <person name="Kyrpides N.C."/>
            <person name="Klenk H.P."/>
            <person name="Lapidus A."/>
        </authorList>
    </citation>
    <scope>NUCLEOTIDE SEQUENCE [LARGE SCALE GENOMIC DNA]</scope>
    <source>
        <strain evidence="10">ATCC 33744 / DSM 2228 / GSL</strain>
    </source>
</reference>
<keyword evidence="6" id="KW-0479">Metal-binding</keyword>
<feature type="coiled-coil region" evidence="8">
    <location>
        <begin position="33"/>
        <end position="60"/>
    </location>
</feature>
<protein>
    <submittedName>
        <fullName evidence="9">Phosphotransferase system PTS lactose/cellobiose-specific IIA subunit</fullName>
    </submittedName>
</protein>
<dbReference type="Gene3D" id="1.20.58.80">
    <property type="entry name" value="Phosphotransferase system, lactose/cellobiose-type IIA subunit"/>
    <property type="match status" value="1"/>
</dbReference>
<dbReference type="AlphaFoldDB" id="E3DMV4"/>
<dbReference type="PIRSF" id="PIRSF000699">
    <property type="entry name" value="PTS_IILac_III"/>
    <property type="match status" value="1"/>
</dbReference>
<dbReference type="KEGG" id="hpk:Hprae_1307"/>
<dbReference type="InterPro" id="IPR003188">
    <property type="entry name" value="PTS_IIA_lac/cel"/>
</dbReference>
<evidence type="ECO:0000256" key="8">
    <source>
        <dbReference type="SAM" id="Coils"/>
    </source>
</evidence>
<feature type="binding site" evidence="6">
    <location>
        <position position="78"/>
    </location>
    <ligand>
        <name>Mg(2+)</name>
        <dbReference type="ChEBI" id="CHEBI:18420"/>
        <note>ligand shared between all trimeric partners</note>
    </ligand>
</feature>
<feature type="active site" description="Tele-phosphohistidine intermediate" evidence="5">
    <location>
        <position position="75"/>
    </location>
</feature>
<dbReference type="PANTHER" id="PTHR34382">
    <property type="entry name" value="PTS SYSTEM N,N'-DIACETYLCHITOBIOSE-SPECIFIC EIIA COMPONENT"/>
    <property type="match status" value="1"/>
</dbReference>
<evidence type="ECO:0000313" key="9">
    <source>
        <dbReference type="EMBL" id="ADO77443.1"/>
    </source>
</evidence>
<evidence type="ECO:0000256" key="3">
    <source>
        <dbReference type="ARBA" id="ARBA00022679"/>
    </source>
</evidence>
<evidence type="ECO:0000256" key="7">
    <source>
        <dbReference type="PROSITE-ProRule" id="PRU00418"/>
    </source>
</evidence>
<dbReference type="GO" id="GO:0046872">
    <property type="term" value="F:metal ion binding"/>
    <property type="evidence" value="ECO:0007669"/>
    <property type="project" value="UniProtKB-KW"/>
</dbReference>
<dbReference type="PANTHER" id="PTHR34382:SF7">
    <property type="entry name" value="PTS SYSTEM N,N'-DIACETYLCHITOBIOSE-SPECIFIC EIIA COMPONENT"/>
    <property type="match status" value="1"/>
</dbReference>
<dbReference type="Proteomes" id="UP000006866">
    <property type="component" value="Chromosome"/>
</dbReference>
<keyword evidence="4" id="KW-0598">Phosphotransferase system</keyword>
<dbReference type="Pfam" id="PF02255">
    <property type="entry name" value="PTS_IIA"/>
    <property type="match status" value="1"/>
</dbReference>
<evidence type="ECO:0000256" key="1">
    <source>
        <dbReference type="ARBA" id="ARBA00022448"/>
    </source>
</evidence>
<dbReference type="RefSeq" id="WP_014553470.1">
    <property type="nucleotide sequence ID" value="NC_017455.1"/>
</dbReference>
<accession>E3DMV4</accession>
<keyword evidence="6" id="KW-0460">Magnesium</keyword>
<evidence type="ECO:0000256" key="6">
    <source>
        <dbReference type="PIRSR" id="PIRSR000699-2"/>
    </source>
</evidence>
<feature type="modified residue" description="Phosphohistidine; by HPr" evidence="7">
    <location>
        <position position="75"/>
    </location>
</feature>
<evidence type="ECO:0000256" key="2">
    <source>
        <dbReference type="ARBA" id="ARBA00022597"/>
    </source>
</evidence>
<sequence>MNLEKMIFTIISYSGDAKNLFMEAINYAKNNEVVKAESSFKKAEDKLKKANLKQKKLFELDKASEKITNSILLTHSQDHLMINSLLKDLARELIDLHKKLNTKKSV</sequence>
<proteinExistence type="predicted"/>
<keyword evidence="10" id="KW-1185">Reference proteome</keyword>
<keyword evidence="1" id="KW-0813">Transport</keyword>
<evidence type="ECO:0000313" key="10">
    <source>
        <dbReference type="Proteomes" id="UP000006866"/>
    </source>
</evidence>
<dbReference type="OrthoDB" id="389577at2"/>
<dbReference type="HOGENOM" id="CLU_152490_1_0_9"/>
<reference evidence="10" key="1">
    <citation type="submission" date="2010-10" db="EMBL/GenBank/DDBJ databases">
        <title>The complete genome of Halanaerobium praevalens DSM 2228.</title>
        <authorList>
            <consortium name="US DOE Joint Genome Institute (JGI-PGF)"/>
            <person name="Lucas S."/>
            <person name="Copeland A."/>
            <person name="Lapidus A."/>
            <person name="Glavina del Rio T."/>
            <person name="Dalin E."/>
            <person name="Tice H."/>
            <person name="Bruce D."/>
            <person name="Goodwin L."/>
            <person name="Pitluck S."/>
            <person name="Kyrpides N."/>
            <person name="Mavromatis K."/>
            <person name="Ivanova N."/>
            <person name="Ovchinnikova G."/>
            <person name="Chertkov O."/>
            <person name="Detter J.C."/>
            <person name="Han C."/>
            <person name="Larimer F."/>
            <person name="Land M."/>
            <person name="Hauser L."/>
            <person name="Markowitz V."/>
            <person name="Cheng J.-F."/>
            <person name="Hugenholtz P."/>
            <person name="Woyke T."/>
            <person name="Wu D."/>
            <person name="Tindall B."/>
            <person name="Pomrenke H.G."/>
            <person name="Brambilla E."/>
            <person name="Klenk H.-P."/>
            <person name="Eisen J.A."/>
        </authorList>
    </citation>
    <scope>NUCLEOTIDE SEQUENCE [LARGE SCALE GENOMIC DNA]</scope>
    <source>
        <strain evidence="10">ATCC 33744 / DSM 2228 / GSL</strain>
    </source>
</reference>
<dbReference type="InterPro" id="IPR036542">
    <property type="entry name" value="PTS_IIA_lac/cel_sf"/>
</dbReference>
<comment type="cofactor">
    <cofactor evidence="6">
        <name>Mg(2+)</name>
        <dbReference type="ChEBI" id="CHEBI:18420"/>
    </cofactor>
    <text evidence="6">Binds 1 Mg(2+) ion per trimer.</text>
</comment>
<name>E3DMV4_HALPG</name>
<keyword evidence="2" id="KW-0762">Sugar transport</keyword>
<evidence type="ECO:0000256" key="4">
    <source>
        <dbReference type="ARBA" id="ARBA00022683"/>
    </source>
</evidence>
<dbReference type="GO" id="GO:0009401">
    <property type="term" value="P:phosphoenolpyruvate-dependent sugar phosphotransferase system"/>
    <property type="evidence" value="ECO:0007669"/>
    <property type="project" value="UniProtKB-KW"/>
</dbReference>
<dbReference type="SUPFAM" id="SSF46973">
    <property type="entry name" value="Enzyme IIa from lactose specific PTS, IIa-lac"/>
    <property type="match status" value="1"/>
</dbReference>